<dbReference type="CDD" id="cd06148">
    <property type="entry name" value="Egl_like_exo"/>
    <property type="match status" value="1"/>
</dbReference>
<evidence type="ECO:0000313" key="2">
    <source>
        <dbReference type="EMBL" id="ETW18976.1"/>
    </source>
</evidence>
<dbReference type="Pfam" id="PF01612">
    <property type="entry name" value="DNA_pol_A_exo1"/>
    <property type="match status" value="1"/>
</dbReference>
<gene>
    <name evidence="2" type="ORF">PFFVO_02183</name>
</gene>
<dbReference type="Proteomes" id="UP000030690">
    <property type="component" value="Unassembled WGS sequence"/>
</dbReference>
<proteinExistence type="predicted"/>
<evidence type="ECO:0000313" key="3">
    <source>
        <dbReference type="Proteomes" id="UP000030690"/>
    </source>
</evidence>
<dbReference type="SUPFAM" id="SSF53098">
    <property type="entry name" value="Ribonuclease H-like"/>
    <property type="match status" value="1"/>
</dbReference>
<accession>A0A024V817</accession>
<dbReference type="GO" id="GO:0003676">
    <property type="term" value="F:nucleic acid binding"/>
    <property type="evidence" value="ECO:0007669"/>
    <property type="project" value="InterPro"/>
</dbReference>
<dbReference type="InterPro" id="IPR036397">
    <property type="entry name" value="RNaseH_sf"/>
</dbReference>
<feature type="domain" description="3'-5' exonuclease" evidence="1">
    <location>
        <begin position="79"/>
        <end position="272"/>
    </location>
</feature>
<dbReference type="InterPro" id="IPR002562">
    <property type="entry name" value="3'-5'_exonuclease_dom"/>
</dbReference>
<reference evidence="2 3" key="2">
    <citation type="submission" date="2013-02" db="EMBL/GenBank/DDBJ databases">
        <title>The Genome Sequence of Plasmodium falciparum Vietnam Oak-Knoll (FVO).</title>
        <authorList>
            <consortium name="The Broad Institute Genome Sequencing Platform"/>
            <consortium name="The Broad Institute Genome Sequencing Center for Infectious Disease"/>
            <person name="Neafsey D."/>
            <person name="Cheeseman I."/>
            <person name="Volkman S."/>
            <person name="Adams J."/>
            <person name="Walker B."/>
            <person name="Young S.K."/>
            <person name="Zeng Q."/>
            <person name="Gargeya S."/>
            <person name="Fitzgerald M."/>
            <person name="Haas B."/>
            <person name="Abouelleil A."/>
            <person name="Alvarado L."/>
            <person name="Arachchi H.M."/>
            <person name="Berlin A.M."/>
            <person name="Chapman S.B."/>
            <person name="Dewar J."/>
            <person name="Goldberg J."/>
            <person name="Griggs A."/>
            <person name="Gujja S."/>
            <person name="Hansen M."/>
            <person name="Howarth C."/>
            <person name="Imamovic A."/>
            <person name="Larimer J."/>
            <person name="McCowan C."/>
            <person name="Murphy C."/>
            <person name="Neiman D."/>
            <person name="Pearson M."/>
            <person name="Priest M."/>
            <person name="Roberts A."/>
            <person name="Saif S."/>
            <person name="Shea T."/>
            <person name="Sisk P."/>
            <person name="Sykes S."/>
            <person name="Wortman J."/>
            <person name="Nusbaum C."/>
            <person name="Birren B."/>
        </authorList>
    </citation>
    <scope>NUCLEOTIDE SEQUENCE [LARGE SCALE GENOMIC DNA]</scope>
    <source>
        <strain evidence="3">Vietnam Oak-Knoll (FVO)</strain>
    </source>
</reference>
<reference evidence="2 3" key="1">
    <citation type="submission" date="2013-02" db="EMBL/GenBank/DDBJ databases">
        <title>The Genome Annotation of Plasmodium falciparum Vietnam Oak-Knoll (FVO).</title>
        <authorList>
            <consortium name="The Broad Institute Genome Sequencing Platform"/>
            <consortium name="The Broad Institute Genome Sequencing Center for Infectious Disease"/>
            <person name="Neafsey D."/>
            <person name="Hoffman S."/>
            <person name="Volkman S."/>
            <person name="Rosenthal P."/>
            <person name="Walker B."/>
            <person name="Young S.K."/>
            <person name="Zeng Q."/>
            <person name="Gargeya S."/>
            <person name="Fitzgerald M."/>
            <person name="Haas B."/>
            <person name="Abouelleil A."/>
            <person name="Allen A.W."/>
            <person name="Alvarado L."/>
            <person name="Arachchi H.M."/>
            <person name="Berlin A.M."/>
            <person name="Chapman S.B."/>
            <person name="Gainer-Dewar J."/>
            <person name="Goldberg J."/>
            <person name="Griggs A."/>
            <person name="Gujja S."/>
            <person name="Hansen M."/>
            <person name="Howarth C."/>
            <person name="Imamovic A."/>
            <person name="Ireland A."/>
            <person name="Larimer J."/>
            <person name="McCowan C."/>
            <person name="Murphy C."/>
            <person name="Pearson M."/>
            <person name="Poon T.W."/>
            <person name="Priest M."/>
            <person name="Roberts A."/>
            <person name="Saif S."/>
            <person name="Shea T."/>
            <person name="Sisk P."/>
            <person name="Sykes S."/>
            <person name="Wortman J."/>
            <person name="Nusbaum C."/>
            <person name="Birren B."/>
        </authorList>
    </citation>
    <scope>NUCLEOTIDE SEQUENCE [LARGE SCALE GENOMIC DNA]</scope>
    <source>
        <strain evidence="3">Vietnam Oak-Knoll (FVO)</strain>
    </source>
</reference>
<dbReference type="GO" id="GO:0008408">
    <property type="term" value="F:3'-5' exonuclease activity"/>
    <property type="evidence" value="ECO:0007669"/>
    <property type="project" value="InterPro"/>
</dbReference>
<dbReference type="OrthoDB" id="26838at2759"/>
<dbReference type="GO" id="GO:0006139">
    <property type="term" value="P:nucleobase-containing compound metabolic process"/>
    <property type="evidence" value="ECO:0007669"/>
    <property type="project" value="InterPro"/>
</dbReference>
<dbReference type="SMART" id="SM00474">
    <property type="entry name" value="35EXOc"/>
    <property type="match status" value="1"/>
</dbReference>
<dbReference type="EMBL" id="KI925075">
    <property type="protein sequence ID" value="ETW18976.1"/>
    <property type="molecule type" value="Genomic_DNA"/>
</dbReference>
<dbReference type="SMR" id="A0A024V817"/>
<dbReference type="AlphaFoldDB" id="A0A024V817"/>
<sequence>MNLFNYTHNYIYIIKYKNFYHNLLNIEFFKHFKSIEKFGLLKRFYSTKFNSKEYEKYDRNNNDKKCIILRNTESVSKDIKIIENEKECEEAAEEINRSEIIAIDFEGTNLGRYGKVCLMQVYVEKKNMNEQSDNILQKYYIFDLLKTSVIKSAQKIIENKKTLKLIHDCREDSSALYNQLGMKLENVYDTSRAHLLLMEKQKKNDIYQVSFAQLINDYLGINDASLSFIKKEMYKNEKIWETRPLSNISIIYALKNVKYLYKLYKIFDKLLPKKLVLEKSKEFVNYCYLNYEYKLPNDLAKRGNIVEAMLVSKSLLNCVFKLNSTRKGMACTPSTIAHFVDVKIGDVVLCVVSNKSIDQKILYLCKHDDVYDYWNLKERPREKFKPSIHECTTDPMITFCNEEHSS</sequence>
<evidence type="ECO:0000259" key="1">
    <source>
        <dbReference type="SMART" id="SM00474"/>
    </source>
</evidence>
<name>A0A024V817_PLAFA</name>
<dbReference type="PANTHER" id="PTHR46814:SF1">
    <property type="entry name" value="EGALITARIAN, ISOFORM B"/>
    <property type="match status" value="1"/>
</dbReference>
<dbReference type="InterPro" id="IPR012337">
    <property type="entry name" value="RNaseH-like_sf"/>
</dbReference>
<dbReference type="PANTHER" id="PTHR46814">
    <property type="entry name" value="EGALITARIAN, ISOFORM B"/>
    <property type="match status" value="1"/>
</dbReference>
<protein>
    <recommendedName>
        <fullName evidence="1">3'-5' exonuclease domain-containing protein</fullName>
    </recommendedName>
</protein>
<organism evidence="2 3">
    <name type="scientific">Plasmodium falciparum Vietnam Oak-Knoll</name>
    <name type="common">FVO</name>
    <dbReference type="NCBI Taxonomy" id="1036723"/>
    <lineage>
        <taxon>Eukaryota</taxon>
        <taxon>Sar</taxon>
        <taxon>Alveolata</taxon>
        <taxon>Apicomplexa</taxon>
        <taxon>Aconoidasida</taxon>
        <taxon>Haemosporida</taxon>
        <taxon>Plasmodiidae</taxon>
        <taxon>Plasmodium</taxon>
        <taxon>Plasmodium (Laverania)</taxon>
    </lineage>
</organism>
<dbReference type="Gene3D" id="3.30.420.10">
    <property type="entry name" value="Ribonuclease H-like superfamily/Ribonuclease H"/>
    <property type="match status" value="1"/>
</dbReference>